<evidence type="ECO:0000313" key="2">
    <source>
        <dbReference type="EMBL" id="SUZ54973.1"/>
    </source>
</evidence>
<proteinExistence type="predicted"/>
<feature type="non-terminal residue" evidence="2">
    <location>
        <position position="1"/>
    </location>
</feature>
<dbReference type="AlphaFoldDB" id="A0A381NN58"/>
<protein>
    <submittedName>
        <fullName evidence="2">Uncharacterized protein</fullName>
    </submittedName>
</protein>
<dbReference type="EMBL" id="UINC01000420">
    <property type="protein sequence ID" value="SUZ54973.1"/>
    <property type="molecule type" value="Genomic_DNA"/>
</dbReference>
<sequence>VSLDNISVIAQLFSSVATFAVAILLLRSLRLQHKDSVTSLGVGMTESLTELLTIMSKDAEFSDLFLRGVESDGTLNKIETHRYNVFMNVYFLQIQELWEYDSTSTQSRLLAKAMMQTGPGVYDWFKSVGPILFKPEFVEYVENEIVATVI</sequence>
<feature type="transmembrane region" description="Helical" evidence="1">
    <location>
        <begin position="6"/>
        <end position="26"/>
    </location>
</feature>
<accession>A0A381NN58</accession>
<reference evidence="2" key="1">
    <citation type="submission" date="2018-05" db="EMBL/GenBank/DDBJ databases">
        <authorList>
            <person name="Lanie J.A."/>
            <person name="Ng W.-L."/>
            <person name="Kazmierczak K.M."/>
            <person name="Andrzejewski T.M."/>
            <person name="Davidsen T.M."/>
            <person name="Wayne K.J."/>
            <person name="Tettelin H."/>
            <person name="Glass J.I."/>
            <person name="Rusch D."/>
            <person name="Podicherti R."/>
            <person name="Tsui H.-C.T."/>
            <person name="Winkler M.E."/>
        </authorList>
    </citation>
    <scope>NUCLEOTIDE SEQUENCE</scope>
</reference>
<gene>
    <name evidence="2" type="ORF">METZ01_LOCUS7827</name>
</gene>
<keyword evidence="1" id="KW-0472">Membrane</keyword>
<keyword evidence="1" id="KW-0812">Transmembrane</keyword>
<keyword evidence="1" id="KW-1133">Transmembrane helix</keyword>
<evidence type="ECO:0000256" key="1">
    <source>
        <dbReference type="SAM" id="Phobius"/>
    </source>
</evidence>
<name>A0A381NN58_9ZZZZ</name>
<organism evidence="2">
    <name type="scientific">marine metagenome</name>
    <dbReference type="NCBI Taxonomy" id="408172"/>
    <lineage>
        <taxon>unclassified sequences</taxon>
        <taxon>metagenomes</taxon>
        <taxon>ecological metagenomes</taxon>
    </lineage>
</organism>